<dbReference type="GO" id="GO:0006313">
    <property type="term" value="P:DNA transposition"/>
    <property type="evidence" value="ECO:0007669"/>
    <property type="project" value="UniProtKB-UniRule"/>
</dbReference>
<dbReference type="Proteomes" id="UP000032545">
    <property type="component" value="Unassembled WGS sequence"/>
</dbReference>
<gene>
    <name evidence="7" type="ORF">FF36_06239</name>
</gene>
<sequence>MAVRPTVTDVEGFGKELVAASPDLLGSMVKAFAEALMSAEADGVCGAEYGEISPDRTNRRNGYRMREWDTRAGTIDLAIPKLRSGSYFPEWLLTRRRRAEQALISVVATSYLLGVSTRRVDKLVEQLGVAHISKSQVSELAKHLDGQVEAFRSRPLDAGPYRFVQADALTMKVREDGRVVNVHCLLAVGVNGDGHREILGLDVVSSEDGAGWLAFFRGLVARGLSGVRLVTSDAHRGLVAAIGSTLTGASWQRCRTHYLRDLLTFTPKSSQPWVATLVRTIFEQADAKEVTVQFDRVVDALAEKLPRAAEHLSEAKADLLGFTAYPREIWRQIWSSNPQERLNKEIRRRTDVVGIFPDRGAIVRLVGAVLAEQHDEWIETHRYFGLEILGKVDAGNTPADTPEISVTPEALTA</sequence>
<dbReference type="InterPro" id="IPR001207">
    <property type="entry name" value="Transposase_mutator"/>
</dbReference>
<dbReference type="AlphaFoldDB" id="A0A0D8B7W0"/>
<proteinExistence type="inferred from homology"/>
<dbReference type="OrthoDB" id="9793302at2"/>
<keyword evidence="4 6" id="KW-0238">DNA-binding</keyword>
<evidence type="ECO:0000256" key="1">
    <source>
        <dbReference type="ARBA" id="ARBA00002190"/>
    </source>
</evidence>
<dbReference type="PATRIC" id="fig|1502723.3.peg.763"/>
<evidence type="ECO:0000256" key="6">
    <source>
        <dbReference type="RuleBase" id="RU365089"/>
    </source>
</evidence>
<evidence type="ECO:0000256" key="5">
    <source>
        <dbReference type="ARBA" id="ARBA00023172"/>
    </source>
</evidence>
<evidence type="ECO:0000313" key="8">
    <source>
        <dbReference type="Proteomes" id="UP000032545"/>
    </source>
</evidence>
<evidence type="ECO:0000256" key="2">
    <source>
        <dbReference type="ARBA" id="ARBA00010961"/>
    </source>
</evidence>
<evidence type="ECO:0000256" key="4">
    <source>
        <dbReference type="ARBA" id="ARBA00023125"/>
    </source>
</evidence>
<accession>A0A0D8B7W0</accession>
<dbReference type="PANTHER" id="PTHR33217">
    <property type="entry name" value="TRANSPOSASE FOR INSERTION SEQUENCE ELEMENT IS1081"/>
    <property type="match status" value="1"/>
</dbReference>
<keyword evidence="3 6" id="KW-0815">Transposition</keyword>
<keyword evidence="5 6" id="KW-0233">DNA recombination</keyword>
<dbReference type="PROSITE" id="PS01007">
    <property type="entry name" value="TRANSPOSASE_MUTATOR"/>
    <property type="match status" value="1"/>
</dbReference>
<dbReference type="PANTHER" id="PTHR33217:SF7">
    <property type="entry name" value="TRANSPOSASE FOR INSERTION SEQUENCE ELEMENT IS1081"/>
    <property type="match status" value="1"/>
</dbReference>
<dbReference type="NCBIfam" id="NF033543">
    <property type="entry name" value="transpos_IS256"/>
    <property type="match status" value="1"/>
</dbReference>
<comment type="function">
    <text evidence="1 6">Required for the transposition of the insertion element.</text>
</comment>
<evidence type="ECO:0000313" key="7">
    <source>
        <dbReference type="EMBL" id="KJE19467.1"/>
    </source>
</evidence>
<dbReference type="EMBL" id="JYFN01000104">
    <property type="protein sequence ID" value="KJE19467.1"/>
    <property type="molecule type" value="Genomic_DNA"/>
</dbReference>
<comment type="similarity">
    <text evidence="2 6">Belongs to the transposase mutator family.</text>
</comment>
<evidence type="ECO:0000256" key="3">
    <source>
        <dbReference type="ARBA" id="ARBA00022578"/>
    </source>
</evidence>
<keyword evidence="8" id="KW-1185">Reference proteome</keyword>
<dbReference type="GO" id="GO:0003677">
    <property type="term" value="F:DNA binding"/>
    <property type="evidence" value="ECO:0007669"/>
    <property type="project" value="UniProtKB-UniRule"/>
</dbReference>
<protein>
    <recommendedName>
        <fullName evidence="6">Mutator family transposase</fullName>
    </recommendedName>
</protein>
<reference evidence="7 8" key="2">
    <citation type="journal article" date="2016" name="Genome Announc.">
        <title>Permanent Draft Genome Sequences for Two Variants of Frankia sp. Strain CpI1, the First Frankia Strain Isolated from Root Nodules of Comptonia peregrina.</title>
        <authorList>
            <person name="Oshone R."/>
            <person name="Hurst S.G.IV."/>
            <person name="Abebe-Akele F."/>
            <person name="Simpson S."/>
            <person name="Morris K."/>
            <person name="Thomas W.K."/>
            <person name="Tisa L.S."/>
        </authorList>
    </citation>
    <scope>NUCLEOTIDE SEQUENCE [LARGE SCALE GENOMIC DNA]</scope>
    <source>
        <strain evidence="8">CpI1-S</strain>
    </source>
</reference>
<organism evidence="7 8">
    <name type="scientific">Frankia torreyi</name>
    <dbReference type="NCBI Taxonomy" id="1856"/>
    <lineage>
        <taxon>Bacteria</taxon>
        <taxon>Bacillati</taxon>
        <taxon>Actinomycetota</taxon>
        <taxon>Actinomycetes</taxon>
        <taxon>Frankiales</taxon>
        <taxon>Frankiaceae</taxon>
        <taxon>Frankia</taxon>
    </lineage>
</organism>
<name>A0A0D8B7W0_9ACTN</name>
<comment type="caution">
    <text evidence="7">The sequence shown here is derived from an EMBL/GenBank/DDBJ whole genome shotgun (WGS) entry which is preliminary data.</text>
</comment>
<dbReference type="GO" id="GO:0004803">
    <property type="term" value="F:transposase activity"/>
    <property type="evidence" value="ECO:0007669"/>
    <property type="project" value="UniProtKB-UniRule"/>
</dbReference>
<dbReference type="RefSeq" id="WP_044888633.1">
    <property type="nucleotide sequence ID" value="NZ_JYFN01000104.1"/>
</dbReference>
<keyword evidence="6" id="KW-0814">Transposable element</keyword>
<reference evidence="8" key="1">
    <citation type="submission" date="2015-02" db="EMBL/GenBank/DDBJ databases">
        <title>Draft Genome of Frankia sp. CpI1-S.</title>
        <authorList>
            <person name="Oshone R.T."/>
            <person name="Ngom M."/>
            <person name="Ghodhbane-Gtari F."/>
            <person name="Gtari M."/>
            <person name="Morris K."/>
            <person name="Thomas K."/>
            <person name="Sen A."/>
            <person name="Tisa L.S."/>
        </authorList>
    </citation>
    <scope>NUCLEOTIDE SEQUENCE [LARGE SCALE GENOMIC DNA]</scope>
    <source>
        <strain evidence="8">CpI1-S</strain>
    </source>
</reference>
<dbReference type="Pfam" id="PF00872">
    <property type="entry name" value="Transposase_mut"/>
    <property type="match status" value="1"/>
</dbReference>